<dbReference type="PROSITE" id="PS00678">
    <property type="entry name" value="WD_REPEATS_1"/>
    <property type="match status" value="1"/>
</dbReference>
<dbReference type="Gene3D" id="2.130.10.10">
    <property type="entry name" value="YVTN repeat-like/Quinoprotein amine dehydrogenase"/>
    <property type="match status" value="2"/>
</dbReference>
<dbReference type="PROSITE" id="PS50294">
    <property type="entry name" value="WD_REPEATS_REGION"/>
    <property type="match status" value="1"/>
</dbReference>
<dbReference type="InterPro" id="IPR045227">
    <property type="entry name" value="WDR18/Ipi3/RID3"/>
</dbReference>
<evidence type="ECO:0000313" key="4">
    <source>
        <dbReference type="EMBL" id="KAK9876054.1"/>
    </source>
</evidence>
<dbReference type="SMART" id="SM00320">
    <property type="entry name" value="WD40"/>
    <property type="match status" value="5"/>
</dbReference>
<dbReference type="EMBL" id="JARQZJ010000035">
    <property type="protein sequence ID" value="KAK9876054.1"/>
    <property type="molecule type" value="Genomic_DNA"/>
</dbReference>
<dbReference type="InterPro" id="IPR015943">
    <property type="entry name" value="WD40/YVTN_repeat-like_dom_sf"/>
</dbReference>
<name>A0AAW1U5Z1_9CUCU</name>
<dbReference type="GO" id="GO:0006364">
    <property type="term" value="P:rRNA processing"/>
    <property type="evidence" value="ECO:0007669"/>
    <property type="project" value="TreeGrafter"/>
</dbReference>
<reference evidence="4 5" key="1">
    <citation type="submission" date="2023-03" db="EMBL/GenBank/DDBJ databases">
        <title>Genome insight into feeding habits of ladybird beetles.</title>
        <authorList>
            <person name="Li H.-S."/>
            <person name="Huang Y.-H."/>
            <person name="Pang H."/>
        </authorList>
    </citation>
    <scope>NUCLEOTIDE SEQUENCE [LARGE SCALE GENOMIC DNA]</scope>
    <source>
        <strain evidence="4">SYSU_2023b</strain>
        <tissue evidence="4">Whole body</tissue>
    </source>
</reference>
<evidence type="ECO:0000256" key="1">
    <source>
        <dbReference type="ARBA" id="ARBA00022574"/>
    </source>
</evidence>
<evidence type="ECO:0000256" key="3">
    <source>
        <dbReference type="PROSITE-ProRule" id="PRU00221"/>
    </source>
</evidence>
<protein>
    <submittedName>
        <fullName evidence="4">Uncharacterized protein</fullName>
    </submittedName>
</protein>
<keyword evidence="2" id="KW-0677">Repeat</keyword>
<organism evidence="4 5">
    <name type="scientific">Henosepilachna vigintioctopunctata</name>
    <dbReference type="NCBI Taxonomy" id="420089"/>
    <lineage>
        <taxon>Eukaryota</taxon>
        <taxon>Metazoa</taxon>
        <taxon>Ecdysozoa</taxon>
        <taxon>Arthropoda</taxon>
        <taxon>Hexapoda</taxon>
        <taxon>Insecta</taxon>
        <taxon>Pterygota</taxon>
        <taxon>Neoptera</taxon>
        <taxon>Endopterygota</taxon>
        <taxon>Coleoptera</taxon>
        <taxon>Polyphaga</taxon>
        <taxon>Cucujiformia</taxon>
        <taxon>Coccinelloidea</taxon>
        <taxon>Coccinellidae</taxon>
        <taxon>Epilachninae</taxon>
        <taxon>Epilachnini</taxon>
        <taxon>Henosepilachna</taxon>
    </lineage>
</organism>
<dbReference type="PROSITE" id="PS50082">
    <property type="entry name" value="WD_REPEATS_2"/>
    <property type="match status" value="1"/>
</dbReference>
<dbReference type="PANTHER" id="PTHR18763">
    <property type="entry name" value="WD-REPEAT PROTEIN 18"/>
    <property type="match status" value="1"/>
</dbReference>
<accession>A0AAW1U5Z1</accession>
<dbReference type="Proteomes" id="UP001431783">
    <property type="component" value="Unassembled WGS sequence"/>
</dbReference>
<dbReference type="SUPFAM" id="SSF50998">
    <property type="entry name" value="Quinoprotein alcohol dehydrogenase-like"/>
    <property type="match status" value="1"/>
</dbReference>
<evidence type="ECO:0000313" key="5">
    <source>
        <dbReference type="Proteomes" id="UP001431783"/>
    </source>
</evidence>
<proteinExistence type="predicted"/>
<gene>
    <name evidence="4" type="ORF">WA026_011164</name>
</gene>
<dbReference type="Pfam" id="PF00400">
    <property type="entry name" value="WD40"/>
    <property type="match status" value="3"/>
</dbReference>
<dbReference type="GO" id="GO:0005656">
    <property type="term" value="C:nuclear pre-replicative complex"/>
    <property type="evidence" value="ECO:0007669"/>
    <property type="project" value="TreeGrafter"/>
</dbReference>
<dbReference type="InterPro" id="IPR011047">
    <property type="entry name" value="Quinoprotein_ADH-like_sf"/>
</dbReference>
<sequence>MYSEELLMSTSESNCAINLWDWKTSNLVFHYKKNGGPISPNFLEKLGNDYIIGGNSKVPKLFLWQVNSHDPIKKFRLILPDIASCLAVCPNSCYLASGIKTDLYIWQLSSGKLLTIQKKNYQPITVIKFSSCGNYILVGGQDGLLNVYKLVDLISLDKSFLAQSIVGQTEPMYMKHHHNHPITSIHVGNFGMNSRFATSSIDQTVKIYELLSGELLLNLYFDNPVHSVVFDSACWKLFVGCSNGILKMFSLTGPQTNSNYNAMSEENGQKEFFKGHEKSVKCLCLNISENILSSGADDGFIIIWEIASRQVLKKIAQNSPITNLRFITNHNNIHIQNFKITTPVTDLDMELNLDKNFGVKIIQCTDIEDPGEKFMQQQILKKQQYQSENLDLRARNQQLFQYCLQSLQMNKT</sequence>
<dbReference type="GO" id="GO:0006261">
    <property type="term" value="P:DNA-templated DNA replication"/>
    <property type="evidence" value="ECO:0007669"/>
    <property type="project" value="TreeGrafter"/>
</dbReference>
<dbReference type="InterPro" id="IPR001680">
    <property type="entry name" value="WD40_rpt"/>
</dbReference>
<dbReference type="AlphaFoldDB" id="A0AAW1U5Z1"/>
<keyword evidence="5" id="KW-1185">Reference proteome</keyword>
<dbReference type="GO" id="GO:0120330">
    <property type="term" value="C:rixosome complex"/>
    <property type="evidence" value="ECO:0007669"/>
    <property type="project" value="TreeGrafter"/>
</dbReference>
<feature type="repeat" description="WD" evidence="3">
    <location>
        <begin position="273"/>
        <end position="314"/>
    </location>
</feature>
<comment type="caution">
    <text evidence="4">The sequence shown here is derived from an EMBL/GenBank/DDBJ whole genome shotgun (WGS) entry which is preliminary data.</text>
</comment>
<evidence type="ECO:0000256" key="2">
    <source>
        <dbReference type="ARBA" id="ARBA00022737"/>
    </source>
</evidence>
<dbReference type="PANTHER" id="PTHR18763:SF0">
    <property type="entry name" value="WD REPEAT-CONTAINING PROTEIN 18"/>
    <property type="match status" value="1"/>
</dbReference>
<dbReference type="InterPro" id="IPR019775">
    <property type="entry name" value="WD40_repeat_CS"/>
</dbReference>
<keyword evidence="1 3" id="KW-0853">WD repeat</keyword>